<organism evidence="2 3">
    <name type="scientific">Bordetella genomosp. 1</name>
    <dbReference type="NCBI Taxonomy" id="1395607"/>
    <lineage>
        <taxon>Bacteria</taxon>
        <taxon>Pseudomonadati</taxon>
        <taxon>Pseudomonadota</taxon>
        <taxon>Betaproteobacteria</taxon>
        <taxon>Burkholderiales</taxon>
        <taxon>Alcaligenaceae</taxon>
        <taxon>Bordetella</taxon>
    </lineage>
</organism>
<evidence type="ECO:0000313" key="3">
    <source>
        <dbReference type="Proteomes" id="UP000217005"/>
    </source>
</evidence>
<name>A0A261S6G9_9BORD</name>
<dbReference type="OrthoDB" id="9025834at2"/>
<evidence type="ECO:0008006" key="4">
    <source>
        <dbReference type="Google" id="ProtNLM"/>
    </source>
</evidence>
<dbReference type="AlphaFoldDB" id="A0A261S6G9"/>
<keyword evidence="1" id="KW-0732">Signal</keyword>
<protein>
    <recommendedName>
        <fullName evidence="4">TraB/GumN family protein</fullName>
    </recommendedName>
</protein>
<comment type="caution">
    <text evidence="2">The sequence shown here is derived from an EMBL/GenBank/DDBJ whole genome shotgun (WGS) entry which is preliminary data.</text>
</comment>
<accession>A0A261S6G9</accession>
<sequence length="346" mass="37050">MDGRSMRVTRFWRVCLGMALGLPVLATAQAEPLSVPALQVTAPNGARSILLAGLQRPATGLLIPAPWIVQNKTRLVLTLDSASEPHPFEPGPSYVDPAALAETGRSGGLGRAPWAKALRDTQMAQMRTNARCFIKQAAEEAGQPEDPALDASDAEYWLRLAVGGRDPYFALALASSHCVPKGVRSREFVLRQAAVAARIPIVALDSTDQVYARYWSAPVSLLAKLLYQYALTPAAAQGLERAVEALNQGDFAGMARGFLAEGLTESEQKRLDRLLVFDAVDAMLPRLKPYLDEGNALVVFDASKLGGEYGLMRALTQAGYTLQPIGLPAEYEPAVLPGAGGEGRGR</sequence>
<gene>
    <name evidence="2" type="ORF">CEG14_17605</name>
</gene>
<feature type="chain" id="PRO_5013034639" description="TraB/GumN family protein" evidence="1">
    <location>
        <begin position="31"/>
        <end position="346"/>
    </location>
</feature>
<reference evidence="2 3" key="1">
    <citation type="submission" date="2017-05" db="EMBL/GenBank/DDBJ databases">
        <title>Complete and WGS of Bordetella genogroups.</title>
        <authorList>
            <person name="Spilker T."/>
            <person name="LiPuma J."/>
        </authorList>
    </citation>
    <scope>NUCLEOTIDE SEQUENCE [LARGE SCALE GENOMIC DNA]</scope>
    <source>
        <strain evidence="2 3">AU17610</strain>
    </source>
</reference>
<feature type="signal peptide" evidence="1">
    <location>
        <begin position="1"/>
        <end position="30"/>
    </location>
</feature>
<evidence type="ECO:0000313" key="2">
    <source>
        <dbReference type="EMBL" id="OZI32721.1"/>
    </source>
</evidence>
<evidence type="ECO:0000256" key="1">
    <source>
        <dbReference type="SAM" id="SignalP"/>
    </source>
</evidence>
<dbReference type="Proteomes" id="UP000217005">
    <property type="component" value="Unassembled WGS sequence"/>
</dbReference>
<dbReference type="InterPro" id="IPR002816">
    <property type="entry name" value="TraB/PrgY/GumN_fam"/>
</dbReference>
<dbReference type="Pfam" id="PF01963">
    <property type="entry name" value="TraB_PrgY_gumN"/>
    <property type="match status" value="1"/>
</dbReference>
<proteinExistence type="predicted"/>
<dbReference type="EMBL" id="NEVL01000004">
    <property type="protein sequence ID" value="OZI32721.1"/>
    <property type="molecule type" value="Genomic_DNA"/>
</dbReference>